<name>A0A0F5HNC8_BACTR</name>
<dbReference type="Gene3D" id="3.40.50.10150">
    <property type="entry name" value="B12-dependent dehydatase associated subunit"/>
    <property type="match status" value="1"/>
</dbReference>
<organism evidence="1 2">
    <name type="scientific">Bacillus thermotolerans</name>
    <name type="common">Quasibacillus thermotolerans</name>
    <dbReference type="NCBI Taxonomy" id="1221996"/>
    <lineage>
        <taxon>Bacteria</taxon>
        <taxon>Bacillati</taxon>
        <taxon>Bacillota</taxon>
        <taxon>Bacilli</taxon>
        <taxon>Bacillales</taxon>
        <taxon>Bacillaceae</taxon>
        <taxon>Bacillus</taxon>
    </lineage>
</organism>
<dbReference type="Pfam" id="PF02288">
    <property type="entry name" value="Dehydratase_MU"/>
    <property type="match status" value="1"/>
</dbReference>
<dbReference type="RefSeq" id="WP_254656571.1">
    <property type="nucleotide sequence ID" value="NZ_JWIR02000083.1"/>
</dbReference>
<dbReference type="Proteomes" id="UP000031563">
    <property type="component" value="Unassembled WGS sequence"/>
</dbReference>
<evidence type="ECO:0000313" key="1">
    <source>
        <dbReference type="EMBL" id="KKB34520.1"/>
    </source>
</evidence>
<dbReference type="AlphaFoldDB" id="A0A0F5HNC8"/>
<dbReference type="EMBL" id="JWIR02000083">
    <property type="protein sequence ID" value="KKB34520.1"/>
    <property type="molecule type" value="Genomic_DNA"/>
</dbReference>
<gene>
    <name evidence="1" type="ORF">QY95_03871</name>
</gene>
<dbReference type="InterPro" id="IPR010254">
    <property type="entry name" value="B12-dep_deHydtase_bsu"/>
</dbReference>
<accession>A0A0F5HNC8</accession>
<dbReference type="STRING" id="1221996.QY95_03871"/>
<keyword evidence="2" id="KW-1185">Reference proteome</keyword>
<dbReference type="SUPFAM" id="SSF52968">
    <property type="entry name" value="B12-dependent dehydatase associated subunit"/>
    <property type="match status" value="1"/>
</dbReference>
<comment type="caution">
    <text evidence="1">The sequence shown here is derived from an EMBL/GenBank/DDBJ whole genome shotgun (WGS) entry which is preliminary data.</text>
</comment>
<dbReference type="InterPro" id="IPR003208">
    <property type="entry name" value="Dehydtase/Dehydtase_re"/>
</dbReference>
<protein>
    <submittedName>
        <fullName evidence="1">Propanediol dehydratase reactivation factor small subunit</fullName>
    </submittedName>
</protein>
<reference evidence="1" key="1">
    <citation type="submission" date="2015-02" db="EMBL/GenBank/DDBJ databases">
        <title>Genome Assembly of Bacillaceae bacterium MTCC 8252.</title>
        <authorList>
            <person name="Verma A."/>
            <person name="Khatri I."/>
            <person name="Mual P."/>
            <person name="Subramanian S."/>
            <person name="Krishnamurthi S."/>
        </authorList>
    </citation>
    <scope>NUCLEOTIDE SEQUENCE [LARGE SCALE GENOMIC DNA]</scope>
    <source>
        <strain evidence="1">MTCC 8252</strain>
    </source>
</reference>
<evidence type="ECO:0000313" key="2">
    <source>
        <dbReference type="Proteomes" id="UP000031563"/>
    </source>
</evidence>
<sequence>MGVKQNKKEDMPAIHVYYHPMHRDSLSFQPLLHGIEEEGVPIFLQEGRQNTALELGYQAALDSSLGVGIGVDERLVLHYSKLKKDRPLFQIDQREGTKQRILGANAARLVKGIPFKAFDENEEHTSASEEIVSKEEIAAIVKIVVKKLQEMNRKEETR</sequence>
<proteinExistence type="predicted"/>